<name>A0AAN7GCJ6_9MYRT</name>
<evidence type="ECO:0000313" key="1">
    <source>
        <dbReference type="EMBL" id="KAK4741178.1"/>
    </source>
</evidence>
<gene>
    <name evidence="1" type="ORF">SAY87_024766</name>
</gene>
<proteinExistence type="predicted"/>
<sequence>MPEYHLPANGRLHSPFPQNRKNYVLCMVKCTSDEPKAMDIDLLEEEEEDDNISIPESWIQEMMMSLEKCLLPAPPNDMYELQADASCIMECKKTQKLGSMDVFLPIDEKKDIVEDDSRLQNAPHPPACSVLTVKSEKKAKGLKQEAPCKIKEEMVSAGFSSTSIPKSRLAVTASVVNTLNTLY</sequence>
<dbReference type="Proteomes" id="UP001345219">
    <property type="component" value="Chromosome 19"/>
</dbReference>
<evidence type="ECO:0000313" key="2">
    <source>
        <dbReference type="Proteomes" id="UP001345219"/>
    </source>
</evidence>
<comment type="caution">
    <text evidence="1">The sequence shown here is derived from an EMBL/GenBank/DDBJ whole genome shotgun (WGS) entry which is preliminary data.</text>
</comment>
<protein>
    <submittedName>
        <fullName evidence="1">Uncharacterized protein</fullName>
    </submittedName>
</protein>
<organism evidence="1 2">
    <name type="scientific">Trapa incisa</name>
    <dbReference type="NCBI Taxonomy" id="236973"/>
    <lineage>
        <taxon>Eukaryota</taxon>
        <taxon>Viridiplantae</taxon>
        <taxon>Streptophyta</taxon>
        <taxon>Embryophyta</taxon>
        <taxon>Tracheophyta</taxon>
        <taxon>Spermatophyta</taxon>
        <taxon>Magnoliopsida</taxon>
        <taxon>eudicotyledons</taxon>
        <taxon>Gunneridae</taxon>
        <taxon>Pentapetalae</taxon>
        <taxon>rosids</taxon>
        <taxon>malvids</taxon>
        <taxon>Myrtales</taxon>
        <taxon>Lythraceae</taxon>
        <taxon>Trapa</taxon>
    </lineage>
</organism>
<dbReference type="EMBL" id="JAXIOK010000024">
    <property type="protein sequence ID" value="KAK4741178.1"/>
    <property type="molecule type" value="Genomic_DNA"/>
</dbReference>
<dbReference type="AlphaFoldDB" id="A0AAN7GCJ6"/>
<accession>A0AAN7GCJ6</accession>
<keyword evidence="2" id="KW-1185">Reference proteome</keyword>
<reference evidence="1 2" key="1">
    <citation type="journal article" date="2023" name="Hortic Res">
        <title>Pangenome of water caltrop reveals structural variations and asymmetric subgenome divergence after allopolyploidization.</title>
        <authorList>
            <person name="Zhang X."/>
            <person name="Chen Y."/>
            <person name="Wang L."/>
            <person name="Yuan Y."/>
            <person name="Fang M."/>
            <person name="Shi L."/>
            <person name="Lu R."/>
            <person name="Comes H.P."/>
            <person name="Ma Y."/>
            <person name="Chen Y."/>
            <person name="Huang G."/>
            <person name="Zhou Y."/>
            <person name="Zheng Z."/>
            <person name="Qiu Y."/>
        </authorList>
    </citation>
    <scope>NUCLEOTIDE SEQUENCE [LARGE SCALE GENOMIC DNA]</scope>
    <source>
        <tissue evidence="1">Roots</tissue>
    </source>
</reference>